<comment type="catalytic activity">
    <reaction evidence="7 8">
        <text>5-amino-1-(5-phospho-D-ribosyl)imidazole-4-carboxylate + L-aspartate + ATP = (2S)-2-[5-amino-1-(5-phospho-beta-D-ribosyl)imidazole-4-carboxamido]succinate + ADP + phosphate + 2 H(+)</text>
        <dbReference type="Rhea" id="RHEA:22628"/>
        <dbReference type="ChEBI" id="CHEBI:15378"/>
        <dbReference type="ChEBI" id="CHEBI:29991"/>
        <dbReference type="ChEBI" id="CHEBI:30616"/>
        <dbReference type="ChEBI" id="CHEBI:43474"/>
        <dbReference type="ChEBI" id="CHEBI:58443"/>
        <dbReference type="ChEBI" id="CHEBI:77657"/>
        <dbReference type="ChEBI" id="CHEBI:456216"/>
        <dbReference type="EC" id="6.3.2.6"/>
    </reaction>
</comment>
<proteinExistence type="inferred from homology"/>
<evidence type="ECO:0000259" key="9">
    <source>
        <dbReference type="Pfam" id="PF01259"/>
    </source>
</evidence>
<keyword evidence="4 8" id="KW-0547">Nucleotide-binding</keyword>
<dbReference type="SUPFAM" id="SSF56104">
    <property type="entry name" value="SAICAR synthase-like"/>
    <property type="match status" value="1"/>
</dbReference>
<keyword evidence="5 8" id="KW-0658">Purine biosynthesis</keyword>
<evidence type="ECO:0000256" key="6">
    <source>
        <dbReference type="ARBA" id="ARBA00022840"/>
    </source>
</evidence>
<accession>A0A212U7N2</accession>
<dbReference type="OrthoDB" id="9801549at2"/>
<comment type="similarity">
    <text evidence="2 8">Belongs to the SAICAR synthetase family.</text>
</comment>
<dbReference type="EMBL" id="FYEZ01000004">
    <property type="protein sequence ID" value="SNC74268.1"/>
    <property type="molecule type" value="Genomic_DNA"/>
</dbReference>
<evidence type="ECO:0000256" key="1">
    <source>
        <dbReference type="ARBA" id="ARBA00004672"/>
    </source>
</evidence>
<dbReference type="Proteomes" id="UP000198122">
    <property type="component" value="Unassembled WGS sequence"/>
</dbReference>
<dbReference type="GO" id="GO:0005524">
    <property type="term" value="F:ATP binding"/>
    <property type="evidence" value="ECO:0007669"/>
    <property type="project" value="UniProtKB-KW"/>
</dbReference>
<evidence type="ECO:0000256" key="7">
    <source>
        <dbReference type="ARBA" id="ARBA00048475"/>
    </source>
</evidence>
<keyword evidence="6 8" id="KW-0067">ATP-binding</keyword>
<keyword evidence="11" id="KW-1185">Reference proteome</keyword>
<dbReference type="PANTHER" id="PTHR43700">
    <property type="entry name" value="PHOSPHORIBOSYLAMINOIMIDAZOLE-SUCCINOCARBOXAMIDE SYNTHASE"/>
    <property type="match status" value="1"/>
</dbReference>
<evidence type="ECO:0000256" key="4">
    <source>
        <dbReference type="ARBA" id="ARBA00022741"/>
    </source>
</evidence>
<evidence type="ECO:0000256" key="8">
    <source>
        <dbReference type="HAMAP-Rule" id="MF_00137"/>
    </source>
</evidence>
<name>A0A212U7N2_9MICO</name>
<sequence length="326" mass="35482">MSTEPVFAHDLPGYELVHAGKVRELYAPGPEAALPEGWAAEDLLLMVASDRISAYDHILSTPIPDKGEVLTRMSLWWFDQLADLAPHHVVATETPCVPEAVAGRAVLVKKLRMLPVECVARAHLTGGGLGEYQQSGTVSGLRLPAGLVDGSELPDPLFTPSTKAPAGEHDEPISYEQVRTLIGHPLARAARNLTVEILRRGHEIAAERGIIVADTKVEFGLEGVDAERELRTVTEEEIASGAVRIVLADEVLTPDSSRFWPAEGFAPGRQQPSFDKQYVRDWLTSEASGWDKNSDTPPPALPDEVVAGTRAKYVEAFERLTGESFR</sequence>
<feature type="domain" description="SAICAR synthetase/ADE2 N-terminal" evidence="9">
    <location>
        <begin position="17"/>
        <end position="295"/>
    </location>
</feature>
<dbReference type="UniPathway" id="UPA00074">
    <property type="reaction ID" value="UER00131"/>
</dbReference>
<evidence type="ECO:0000313" key="10">
    <source>
        <dbReference type="EMBL" id="SNC74268.1"/>
    </source>
</evidence>
<dbReference type="AlphaFoldDB" id="A0A212U7N2"/>
<dbReference type="PANTHER" id="PTHR43700:SF1">
    <property type="entry name" value="PHOSPHORIBOSYLAMINOIMIDAZOLE-SUCCINOCARBOXAMIDE SYNTHASE"/>
    <property type="match status" value="1"/>
</dbReference>
<dbReference type="InterPro" id="IPR028923">
    <property type="entry name" value="SAICAR_synt/ADE2_N"/>
</dbReference>
<dbReference type="CDD" id="cd01414">
    <property type="entry name" value="SAICAR_synt_Sc"/>
    <property type="match status" value="1"/>
</dbReference>
<dbReference type="Gene3D" id="3.30.470.20">
    <property type="entry name" value="ATP-grasp fold, B domain"/>
    <property type="match status" value="1"/>
</dbReference>
<organism evidence="10 11">
    <name type="scientific">Kytococcus aerolatus</name>
    <dbReference type="NCBI Taxonomy" id="592308"/>
    <lineage>
        <taxon>Bacteria</taxon>
        <taxon>Bacillati</taxon>
        <taxon>Actinomycetota</taxon>
        <taxon>Actinomycetes</taxon>
        <taxon>Micrococcales</taxon>
        <taxon>Kytococcaceae</taxon>
        <taxon>Kytococcus</taxon>
    </lineage>
</organism>
<keyword evidence="3 8" id="KW-0436">Ligase</keyword>
<dbReference type="GO" id="GO:0006189">
    <property type="term" value="P:'de novo' IMP biosynthetic process"/>
    <property type="evidence" value="ECO:0007669"/>
    <property type="project" value="UniProtKB-UniRule"/>
</dbReference>
<evidence type="ECO:0000256" key="2">
    <source>
        <dbReference type="ARBA" id="ARBA00010190"/>
    </source>
</evidence>
<dbReference type="HAMAP" id="MF_00137">
    <property type="entry name" value="SAICAR_synth"/>
    <property type="match status" value="1"/>
</dbReference>
<gene>
    <name evidence="8" type="primary">purC</name>
    <name evidence="10" type="ORF">SAMN05445756_2186</name>
</gene>
<evidence type="ECO:0000256" key="5">
    <source>
        <dbReference type="ARBA" id="ARBA00022755"/>
    </source>
</evidence>
<evidence type="ECO:0000313" key="11">
    <source>
        <dbReference type="Proteomes" id="UP000198122"/>
    </source>
</evidence>
<dbReference type="Pfam" id="PF01259">
    <property type="entry name" value="SAICAR_synt"/>
    <property type="match status" value="1"/>
</dbReference>
<dbReference type="EC" id="6.3.2.6" evidence="8"/>
<dbReference type="GO" id="GO:0005737">
    <property type="term" value="C:cytoplasm"/>
    <property type="evidence" value="ECO:0007669"/>
    <property type="project" value="TreeGrafter"/>
</dbReference>
<evidence type="ECO:0000256" key="3">
    <source>
        <dbReference type="ARBA" id="ARBA00022598"/>
    </source>
</evidence>
<comment type="pathway">
    <text evidence="1 8">Purine metabolism; IMP biosynthesis via de novo pathway; 5-amino-1-(5-phospho-D-ribosyl)imidazole-4-carboxamide from 5-amino-1-(5-phospho-D-ribosyl)imidazole-4-carboxylate: step 1/2.</text>
</comment>
<dbReference type="GO" id="GO:0004639">
    <property type="term" value="F:phosphoribosylaminoimidazolesuccinocarboxamide synthase activity"/>
    <property type="evidence" value="ECO:0007669"/>
    <property type="project" value="UniProtKB-UniRule"/>
</dbReference>
<protein>
    <recommendedName>
        <fullName evidence="8">Phosphoribosylaminoimidazole-succinocarboxamide synthase</fullName>
        <ecNumber evidence="8">6.3.2.6</ecNumber>
    </recommendedName>
    <alternativeName>
        <fullName evidence="8">SAICAR synthetase</fullName>
    </alternativeName>
</protein>
<dbReference type="Gene3D" id="3.30.200.20">
    <property type="entry name" value="Phosphorylase Kinase, domain 1"/>
    <property type="match status" value="1"/>
</dbReference>
<dbReference type="RefSeq" id="WP_088819219.1">
    <property type="nucleotide sequence ID" value="NZ_FYEZ01000004.1"/>
</dbReference>
<dbReference type="NCBIfam" id="NF010568">
    <property type="entry name" value="PRK13961.1"/>
    <property type="match status" value="1"/>
</dbReference>
<reference evidence="10 11" key="1">
    <citation type="submission" date="2017-06" db="EMBL/GenBank/DDBJ databases">
        <authorList>
            <person name="Kim H.J."/>
            <person name="Triplett B.A."/>
        </authorList>
    </citation>
    <scope>NUCLEOTIDE SEQUENCE [LARGE SCALE GENOMIC DNA]</scope>
    <source>
        <strain evidence="10 11">DSM 22179</strain>
    </source>
</reference>